<evidence type="ECO:0000313" key="2">
    <source>
        <dbReference type="EMBL" id="TKS08288.1"/>
    </source>
</evidence>
<dbReference type="FunFam" id="3.30.70.330:FF:000324">
    <property type="entry name" value="Polypyrimidine tract-binding protein-like 2"/>
    <property type="match status" value="1"/>
</dbReference>
<dbReference type="STRING" id="43335.A0A4U5QCU7"/>
<dbReference type="InterPro" id="IPR035979">
    <property type="entry name" value="RBD_domain_sf"/>
</dbReference>
<dbReference type="EMBL" id="RCHU01000305">
    <property type="protein sequence ID" value="TKS08288.1"/>
    <property type="molecule type" value="Genomic_DNA"/>
</dbReference>
<protein>
    <submittedName>
        <fullName evidence="2">Uncharacterized protein</fullName>
    </submittedName>
</protein>
<dbReference type="PANTHER" id="PTHR15592">
    <property type="entry name" value="MATRIN 3/NUCLEAR PROTEIN 220-RELATED"/>
    <property type="match status" value="1"/>
</dbReference>
<gene>
    <name evidence="2" type="ORF">D5086_0000105330</name>
</gene>
<dbReference type="SUPFAM" id="SSF54928">
    <property type="entry name" value="RNA-binding domain, RBD"/>
    <property type="match status" value="1"/>
</dbReference>
<feature type="region of interest" description="Disordered" evidence="1">
    <location>
        <begin position="231"/>
        <end position="253"/>
    </location>
</feature>
<dbReference type="AlphaFoldDB" id="A0A4U5QCU7"/>
<evidence type="ECO:0000256" key="1">
    <source>
        <dbReference type="SAM" id="MobiDB-lite"/>
    </source>
</evidence>
<dbReference type="InterPro" id="IPR034794">
    <property type="entry name" value="PTBPH1/PTBPH2_RRM3"/>
</dbReference>
<sequence length="253" mass="26757">MDSVLIFVCMTLVDFISKFCRDYTNPYLPVNPTAIEGPVQPNVGADGKKKEPESNVLLASIENMQYAVTIDVLHTVFSAFGTVQKIAIFEKNGGTQALIQYPDVATAAVAKETLEGHCIYDGGYCKLHLSYSRHTDLNVKNPQAGSMYTGNNYTTTAAVPVQVPPGQVPAWDPTMQAGGQGYASVPGTYPGQTYPSPPVSAYATAAIPAGSSPRSHSSPISHSVASMAMSHPGMQSNLRPSGASPPGQPPYYG</sequence>
<proteinExistence type="predicted"/>
<dbReference type="GO" id="GO:0003676">
    <property type="term" value="F:nucleic acid binding"/>
    <property type="evidence" value="ECO:0007669"/>
    <property type="project" value="InterPro"/>
</dbReference>
<dbReference type="InterPro" id="IPR012677">
    <property type="entry name" value="Nucleotide-bd_a/b_plait_sf"/>
</dbReference>
<dbReference type="Gene3D" id="3.30.70.330">
    <property type="match status" value="1"/>
</dbReference>
<organism evidence="2">
    <name type="scientific">Populus alba</name>
    <name type="common">White poplar</name>
    <dbReference type="NCBI Taxonomy" id="43335"/>
    <lineage>
        <taxon>Eukaryota</taxon>
        <taxon>Viridiplantae</taxon>
        <taxon>Streptophyta</taxon>
        <taxon>Embryophyta</taxon>
        <taxon>Tracheophyta</taxon>
        <taxon>Spermatophyta</taxon>
        <taxon>Magnoliopsida</taxon>
        <taxon>eudicotyledons</taxon>
        <taxon>Gunneridae</taxon>
        <taxon>Pentapetalae</taxon>
        <taxon>rosids</taxon>
        <taxon>fabids</taxon>
        <taxon>Malpighiales</taxon>
        <taxon>Salicaceae</taxon>
        <taxon>Saliceae</taxon>
        <taxon>Populus</taxon>
    </lineage>
</organism>
<comment type="caution">
    <text evidence="2">The sequence shown here is derived from an EMBL/GenBank/DDBJ whole genome shotgun (WGS) entry which is preliminary data.</text>
</comment>
<dbReference type="CDD" id="cd12690">
    <property type="entry name" value="RRM3_PTBPH1_PTBPH2"/>
    <property type="match status" value="1"/>
</dbReference>
<reference evidence="2" key="1">
    <citation type="submission" date="2018-10" db="EMBL/GenBank/DDBJ databases">
        <title>Population genomic analysis revealed the cold adaptation of white poplar.</title>
        <authorList>
            <person name="Liu Y.-J."/>
        </authorList>
    </citation>
    <scope>NUCLEOTIDE SEQUENCE [LARGE SCALE GENOMIC DNA]</scope>
    <source>
        <strain evidence="2">PAL-ZL1</strain>
    </source>
</reference>
<dbReference type="Pfam" id="PF13893">
    <property type="entry name" value="RRM_5"/>
    <property type="match status" value="1"/>
</dbReference>
<accession>A0A4U5QCU7</accession>
<name>A0A4U5QCU7_POPAL</name>